<comment type="caution">
    <text evidence="10">The sequence shown here is derived from an EMBL/GenBank/DDBJ whole genome shotgun (WGS) entry which is preliminary data.</text>
</comment>
<dbReference type="InterPro" id="IPR042036">
    <property type="entry name" value="RRP8_N"/>
</dbReference>
<dbReference type="FunFam" id="1.10.10.2150:FF:000001">
    <property type="entry name" value="Ribosomal RNA-processing protein 8"/>
    <property type="match status" value="1"/>
</dbReference>
<keyword evidence="4 8" id="KW-0489">Methyltransferase</keyword>
<organism evidence="10 11">
    <name type="scientific">Cylindrotheca closterium</name>
    <dbReference type="NCBI Taxonomy" id="2856"/>
    <lineage>
        <taxon>Eukaryota</taxon>
        <taxon>Sar</taxon>
        <taxon>Stramenopiles</taxon>
        <taxon>Ochrophyta</taxon>
        <taxon>Bacillariophyta</taxon>
        <taxon>Bacillariophyceae</taxon>
        <taxon>Bacillariophycidae</taxon>
        <taxon>Bacillariales</taxon>
        <taxon>Bacillariaceae</taxon>
        <taxon>Cylindrotheca</taxon>
    </lineage>
</organism>
<keyword evidence="7 8" id="KW-0539">Nucleus</keyword>
<evidence type="ECO:0000256" key="4">
    <source>
        <dbReference type="ARBA" id="ARBA00022603"/>
    </source>
</evidence>
<comment type="function">
    <text evidence="8">Probable methyltransferase required to silence rDNA.</text>
</comment>
<feature type="compositionally biased region" description="Polar residues" evidence="9">
    <location>
        <begin position="185"/>
        <end position="199"/>
    </location>
</feature>
<dbReference type="InterPro" id="IPR007823">
    <property type="entry name" value="RRP8"/>
</dbReference>
<accession>A0AAD2CJ36</accession>
<keyword evidence="5 8" id="KW-0808">Transferase</keyword>
<feature type="region of interest" description="Disordered" evidence="9">
    <location>
        <begin position="1"/>
        <end position="39"/>
    </location>
</feature>
<evidence type="ECO:0000256" key="1">
    <source>
        <dbReference type="ARBA" id="ARBA00004604"/>
    </source>
</evidence>
<dbReference type="Pfam" id="PF05148">
    <property type="entry name" value="Methyltransf_8"/>
    <property type="match status" value="2"/>
</dbReference>
<evidence type="ECO:0000256" key="3">
    <source>
        <dbReference type="ARBA" id="ARBA00022552"/>
    </source>
</evidence>
<dbReference type="AlphaFoldDB" id="A0AAD2CJ36"/>
<comment type="subcellular location">
    <subcellularLocation>
        <location evidence="1 8">Nucleus</location>
        <location evidence="1 8">Nucleolus</location>
    </subcellularLocation>
</comment>
<reference evidence="10" key="1">
    <citation type="submission" date="2023-08" db="EMBL/GenBank/DDBJ databases">
        <authorList>
            <person name="Audoor S."/>
            <person name="Bilcke G."/>
        </authorList>
    </citation>
    <scope>NUCLEOTIDE SEQUENCE</scope>
</reference>
<dbReference type="Gene3D" id="1.10.10.2150">
    <property type="entry name" value="Ribosomal RNA-processing protein 8, N-terminal domain"/>
    <property type="match status" value="1"/>
</dbReference>
<feature type="compositionally biased region" description="Basic and acidic residues" evidence="9">
    <location>
        <begin position="389"/>
        <end position="400"/>
    </location>
</feature>
<dbReference type="EMBL" id="CAKOGP040000335">
    <property type="protein sequence ID" value="CAJ1934527.1"/>
    <property type="molecule type" value="Genomic_DNA"/>
</dbReference>
<feature type="region of interest" description="Disordered" evidence="9">
    <location>
        <begin position="52"/>
        <end position="199"/>
    </location>
</feature>
<keyword evidence="11" id="KW-1185">Reference proteome</keyword>
<feature type="region of interest" description="Disordered" evidence="9">
    <location>
        <begin position="379"/>
        <end position="403"/>
    </location>
</feature>
<evidence type="ECO:0000256" key="6">
    <source>
        <dbReference type="ARBA" id="ARBA00022691"/>
    </source>
</evidence>
<dbReference type="CDD" id="cd02440">
    <property type="entry name" value="AdoMet_MTases"/>
    <property type="match status" value="1"/>
</dbReference>
<comment type="similarity">
    <text evidence="2 8">Belongs to the methyltransferase superfamily. RRP8 family.</text>
</comment>
<name>A0AAD2CJ36_9STRA</name>
<evidence type="ECO:0000256" key="7">
    <source>
        <dbReference type="ARBA" id="ARBA00023242"/>
    </source>
</evidence>
<feature type="compositionally biased region" description="Basic and acidic residues" evidence="9">
    <location>
        <begin position="59"/>
        <end position="69"/>
    </location>
</feature>
<evidence type="ECO:0000256" key="8">
    <source>
        <dbReference type="RuleBase" id="RU365074"/>
    </source>
</evidence>
<dbReference type="SUPFAM" id="SSF53335">
    <property type="entry name" value="S-adenosyl-L-methionine-dependent methyltransferases"/>
    <property type="match status" value="1"/>
</dbReference>
<dbReference type="PANTHER" id="PTHR12787:SF0">
    <property type="entry name" value="RIBOSOMAL RNA-PROCESSING PROTEIN 8"/>
    <property type="match status" value="1"/>
</dbReference>
<feature type="compositionally biased region" description="Basic residues" evidence="9">
    <location>
        <begin position="143"/>
        <end position="161"/>
    </location>
</feature>
<gene>
    <name evidence="10" type="ORF">CYCCA115_LOCUS3867</name>
</gene>
<protein>
    <recommendedName>
        <fullName evidence="8">Ribosomal RNA-processing protein 8</fullName>
        <ecNumber evidence="8">2.1.1.-</ecNumber>
    </recommendedName>
</protein>
<dbReference type="InterPro" id="IPR029063">
    <property type="entry name" value="SAM-dependent_MTases_sf"/>
</dbReference>
<dbReference type="GO" id="GO:0005730">
    <property type="term" value="C:nucleolus"/>
    <property type="evidence" value="ECO:0007669"/>
    <property type="project" value="UniProtKB-SubCell"/>
</dbReference>
<dbReference type="Proteomes" id="UP001295423">
    <property type="component" value="Unassembled WGS sequence"/>
</dbReference>
<dbReference type="PANTHER" id="PTHR12787">
    <property type="entry name" value="RIBOSOMAL RNA-PROCESSING PROTEIN 8"/>
    <property type="match status" value="1"/>
</dbReference>
<evidence type="ECO:0000256" key="2">
    <source>
        <dbReference type="ARBA" id="ARBA00006301"/>
    </source>
</evidence>
<evidence type="ECO:0000313" key="11">
    <source>
        <dbReference type="Proteomes" id="UP001295423"/>
    </source>
</evidence>
<dbReference type="GO" id="GO:0008168">
    <property type="term" value="F:methyltransferase activity"/>
    <property type="evidence" value="ECO:0007669"/>
    <property type="project" value="UniProtKB-KW"/>
</dbReference>
<dbReference type="EC" id="2.1.1.-" evidence="8"/>
<feature type="compositionally biased region" description="Basic and acidic residues" evidence="9">
    <location>
        <begin position="119"/>
        <end position="130"/>
    </location>
</feature>
<keyword evidence="6 8" id="KW-0949">S-adenosyl-L-methionine</keyword>
<proteinExistence type="inferred from homology"/>
<feature type="compositionally biased region" description="Polar residues" evidence="9">
    <location>
        <begin position="167"/>
        <end position="176"/>
    </location>
</feature>
<evidence type="ECO:0000256" key="5">
    <source>
        <dbReference type="ARBA" id="ARBA00022679"/>
    </source>
</evidence>
<evidence type="ECO:0000313" key="10">
    <source>
        <dbReference type="EMBL" id="CAJ1934527.1"/>
    </source>
</evidence>
<dbReference type="GO" id="GO:0032259">
    <property type="term" value="P:methylation"/>
    <property type="evidence" value="ECO:0007669"/>
    <property type="project" value="UniProtKB-KW"/>
</dbReference>
<dbReference type="GO" id="GO:0006364">
    <property type="term" value="P:rRNA processing"/>
    <property type="evidence" value="ECO:0007669"/>
    <property type="project" value="UniProtKB-UniRule"/>
</dbReference>
<sequence>MVQKKKISKGTGKTLEAKSAAAGKIQKPKHNKKNVETTIVISKMADNVQKIMETTTDGSIKKGKQEKGLNDGTANKNENKDDKKRKANNQKKNKNQEKNQSKSNNKKQKKNPDTGNKGKKADNKEKKEPSNNEDGGDNEQKWSKSKKKRLRGLKAKQNRKQQKQDQVDYSSKSPASKQELGTDAATESSTPTSTGSKLQNAFKARLSGSRFRILNEELYTKDSKDSFARFSQNPELFEQYHEGFRHQVASWPVNPVDVIVRWIVNRYSSQIENQHRNKKSQVAVADFGCGDAQLAKDLMKRHPDAFQIHSFDLVSHNNPELVTACDMANVPLKDKSVDVVVFCLALMGTNLADFIREAHRVLKDNGRVQIAEVRSRIEYSHGRSSNNKKGGDSNNNKDDNDSSLTGTLDEFVQVLSQLGFESAKTDRSNKMFLFLELKKNGKAPNKKLEFSAKPCIYKRR</sequence>
<evidence type="ECO:0000256" key="9">
    <source>
        <dbReference type="SAM" id="MobiDB-lite"/>
    </source>
</evidence>
<dbReference type="Gene3D" id="3.40.50.150">
    <property type="entry name" value="Vaccinia Virus protein VP39"/>
    <property type="match status" value="1"/>
</dbReference>
<keyword evidence="3 8" id="KW-0698">rRNA processing</keyword>